<dbReference type="PANTHER" id="PTHR45968">
    <property type="entry name" value="OSJNBA0019K04.7 PROTEIN"/>
    <property type="match status" value="1"/>
</dbReference>
<evidence type="ECO:0000313" key="6">
    <source>
        <dbReference type="Proteomes" id="UP001187192"/>
    </source>
</evidence>
<dbReference type="Proteomes" id="UP001187192">
    <property type="component" value="Unassembled WGS sequence"/>
</dbReference>
<dbReference type="AlphaFoldDB" id="A0AA87ZMD0"/>
<evidence type="ECO:0000256" key="2">
    <source>
        <dbReference type="ARBA" id="ARBA00022630"/>
    </source>
</evidence>
<proteinExistence type="predicted"/>
<evidence type="ECO:0000256" key="3">
    <source>
        <dbReference type="ARBA" id="ARBA00022827"/>
    </source>
</evidence>
<dbReference type="Gene3D" id="3.50.50.60">
    <property type="entry name" value="FAD/NAD(P)-binding domain"/>
    <property type="match status" value="1"/>
</dbReference>
<dbReference type="SUPFAM" id="SSF54373">
    <property type="entry name" value="FAD-linked reductases, C-terminal domain"/>
    <property type="match status" value="1"/>
</dbReference>
<accession>A0AA87ZMD0</accession>
<evidence type="ECO:0000313" key="5">
    <source>
        <dbReference type="EMBL" id="GMN34845.1"/>
    </source>
</evidence>
<comment type="cofactor">
    <cofactor evidence="1">
        <name>FAD</name>
        <dbReference type="ChEBI" id="CHEBI:57692"/>
    </cofactor>
</comment>
<feature type="region of interest" description="Disordered" evidence="4">
    <location>
        <begin position="192"/>
        <end position="215"/>
    </location>
</feature>
<evidence type="ECO:0000256" key="1">
    <source>
        <dbReference type="ARBA" id="ARBA00001974"/>
    </source>
</evidence>
<name>A0AA87ZMD0_FICCA</name>
<reference evidence="5" key="1">
    <citation type="submission" date="2023-07" db="EMBL/GenBank/DDBJ databases">
        <title>draft genome sequence of fig (Ficus carica).</title>
        <authorList>
            <person name="Takahashi T."/>
            <person name="Nishimura K."/>
        </authorList>
    </citation>
    <scope>NUCLEOTIDE SEQUENCE</scope>
</reference>
<organism evidence="5 6">
    <name type="scientific">Ficus carica</name>
    <name type="common">Common fig</name>
    <dbReference type="NCBI Taxonomy" id="3494"/>
    <lineage>
        <taxon>Eukaryota</taxon>
        <taxon>Viridiplantae</taxon>
        <taxon>Streptophyta</taxon>
        <taxon>Embryophyta</taxon>
        <taxon>Tracheophyta</taxon>
        <taxon>Spermatophyta</taxon>
        <taxon>Magnoliopsida</taxon>
        <taxon>eudicotyledons</taxon>
        <taxon>Gunneridae</taxon>
        <taxon>Pentapetalae</taxon>
        <taxon>rosids</taxon>
        <taxon>fabids</taxon>
        <taxon>Rosales</taxon>
        <taxon>Moraceae</taxon>
        <taxon>Ficeae</taxon>
        <taxon>Ficus</taxon>
    </lineage>
</organism>
<keyword evidence="6" id="KW-1185">Reference proteome</keyword>
<keyword evidence="3" id="KW-0274">FAD</keyword>
<dbReference type="PANTHER" id="PTHR45968:SF2">
    <property type="entry name" value="(R)-MANDELONITRILE LYASE-LIKE"/>
    <property type="match status" value="1"/>
</dbReference>
<dbReference type="InterPro" id="IPR051871">
    <property type="entry name" value="GMC_Oxidoreductase-Related"/>
</dbReference>
<comment type="caution">
    <text evidence="5">The sequence shown here is derived from an EMBL/GenBank/DDBJ whole genome shotgun (WGS) entry which is preliminary data.</text>
</comment>
<sequence>MEKITGPLSAGSLRLASTDVGVNPIVRFNNFSNPGDGMLWGRDFRYVGPALPVDQSNDRLMGEVIVIDAPRVVDGSIFTVSPGTNPQATLFMLGRYIGEVNWQSGSSLNDICIMSTSSEAIPRISCLLVNGRNQSTNDFLLQIRSLPSVASALSQSVELQDLLSNAFASAKEGREVDWATIYDSLRDLTDSHTGSAPEARKGIGSPAAGAASTRPLGDIPGLSNAYSEGYGTEHLEVNGAITTGYVIRFSLAIGAEDRMSPYLMYLLNRANRGITATFWSCLIPRVLKRG</sequence>
<protein>
    <submittedName>
        <fullName evidence="5">Uncharacterized protein</fullName>
    </submittedName>
</protein>
<evidence type="ECO:0000256" key="4">
    <source>
        <dbReference type="SAM" id="MobiDB-lite"/>
    </source>
</evidence>
<dbReference type="InterPro" id="IPR036188">
    <property type="entry name" value="FAD/NAD-bd_sf"/>
</dbReference>
<gene>
    <name evidence="5" type="ORF">TIFTF001_042126</name>
</gene>
<dbReference type="EMBL" id="BTGU01002165">
    <property type="protein sequence ID" value="GMN34845.1"/>
    <property type="molecule type" value="Genomic_DNA"/>
</dbReference>
<keyword evidence="2" id="KW-0285">Flavoprotein</keyword>